<name>A0A838ABH5_9PSEU</name>
<protein>
    <submittedName>
        <fullName evidence="2">PadR family transcriptional regulator</fullName>
    </submittedName>
</protein>
<dbReference type="InterPro" id="IPR036390">
    <property type="entry name" value="WH_DNA-bd_sf"/>
</dbReference>
<dbReference type="SUPFAM" id="SSF46785">
    <property type="entry name" value="Winged helix' DNA-binding domain"/>
    <property type="match status" value="1"/>
</dbReference>
<dbReference type="AlphaFoldDB" id="A0A838ABH5"/>
<dbReference type="Gene3D" id="1.10.10.10">
    <property type="entry name" value="Winged helix-like DNA-binding domain superfamily/Winged helix DNA-binding domain"/>
    <property type="match status" value="1"/>
</dbReference>
<dbReference type="InterPro" id="IPR005149">
    <property type="entry name" value="Tscrpt_reg_PadR_N"/>
</dbReference>
<evidence type="ECO:0000259" key="1">
    <source>
        <dbReference type="Pfam" id="PF03551"/>
    </source>
</evidence>
<dbReference type="Pfam" id="PF03551">
    <property type="entry name" value="PadR"/>
    <property type="match status" value="1"/>
</dbReference>
<proteinExistence type="predicted"/>
<accession>A0A838ABH5</accession>
<dbReference type="EMBL" id="JACCKD010000004">
    <property type="protein sequence ID" value="MBA0126555.1"/>
    <property type="molecule type" value="Genomic_DNA"/>
</dbReference>
<dbReference type="PANTHER" id="PTHR43252:SF6">
    <property type="entry name" value="NEGATIVE TRANSCRIPTION REGULATOR PADR"/>
    <property type="match status" value="1"/>
</dbReference>
<dbReference type="Proteomes" id="UP000582974">
    <property type="component" value="Unassembled WGS sequence"/>
</dbReference>
<keyword evidence="3" id="KW-1185">Reference proteome</keyword>
<sequence length="208" mass="23247">MPARRGSPTHPDLPATSWAVLGLLSFGRELSGYDMKKWADYGLCFFYWSPSFSQIYNQLKRLERHGYASSRVISGTDSRDKRVYTITEDGREALETWVAHAPVHPPVLKHSVLLRVWLGHLAESGTLRTLLTTHAGEAEHMRAWANEAHGQAEGEPAWAYQASVLRWAERYYAAQRDNTETLLAELDELGHASAHDPTGAGGERSAHP</sequence>
<reference evidence="2 3" key="1">
    <citation type="submission" date="2020-07" db="EMBL/GenBank/DDBJ databases">
        <title>Genome of Haloechinothrix sp.</title>
        <authorList>
            <person name="Tang S.-K."/>
            <person name="Yang L."/>
            <person name="Zhu W.-Y."/>
        </authorList>
    </citation>
    <scope>NUCLEOTIDE SEQUENCE [LARGE SCALE GENOMIC DNA]</scope>
    <source>
        <strain evidence="2 3">YIM 98757</strain>
    </source>
</reference>
<gene>
    <name evidence="2" type="ORF">H0B56_13470</name>
</gene>
<dbReference type="RefSeq" id="WP_180893368.1">
    <property type="nucleotide sequence ID" value="NZ_JACCKD010000004.1"/>
</dbReference>
<dbReference type="PANTHER" id="PTHR43252">
    <property type="entry name" value="TRANSCRIPTIONAL REGULATOR YQJI"/>
    <property type="match status" value="1"/>
</dbReference>
<feature type="domain" description="Transcription regulator PadR N-terminal" evidence="1">
    <location>
        <begin position="20"/>
        <end position="95"/>
    </location>
</feature>
<evidence type="ECO:0000313" key="2">
    <source>
        <dbReference type="EMBL" id="MBA0126555.1"/>
    </source>
</evidence>
<organism evidence="2 3">
    <name type="scientific">Haloechinothrix aidingensis</name>
    <dbReference type="NCBI Taxonomy" id="2752311"/>
    <lineage>
        <taxon>Bacteria</taxon>
        <taxon>Bacillati</taxon>
        <taxon>Actinomycetota</taxon>
        <taxon>Actinomycetes</taxon>
        <taxon>Pseudonocardiales</taxon>
        <taxon>Pseudonocardiaceae</taxon>
        <taxon>Haloechinothrix</taxon>
    </lineage>
</organism>
<comment type="caution">
    <text evidence="2">The sequence shown here is derived from an EMBL/GenBank/DDBJ whole genome shotgun (WGS) entry which is preliminary data.</text>
</comment>
<dbReference type="InterPro" id="IPR036388">
    <property type="entry name" value="WH-like_DNA-bd_sf"/>
</dbReference>
<evidence type="ECO:0000313" key="3">
    <source>
        <dbReference type="Proteomes" id="UP000582974"/>
    </source>
</evidence>